<organism evidence="8 9">
    <name type="scientific">Lagenidium giganteum</name>
    <dbReference type="NCBI Taxonomy" id="4803"/>
    <lineage>
        <taxon>Eukaryota</taxon>
        <taxon>Sar</taxon>
        <taxon>Stramenopiles</taxon>
        <taxon>Oomycota</taxon>
        <taxon>Peronosporomycetes</taxon>
        <taxon>Pythiales</taxon>
        <taxon>Pythiaceae</taxon>
    </lineage>
</organism>
<evidence type="ECO:0000313" key="8">
    <source>
        <dbReference type="EMBL" id="DBA02292.1"/>
    </source>
</evidence>
<keyword evidence="9" id="KW-1185">Reference proteome</keyword>
<proteinExistence type="predicted"/>
<keyword evidence="2" id="KW-0964">Secreted</keyword>
<sequence length="313" mass="34074">MPLFRFASFAVLAALLTAVVNAGNQYPVILVHGFGGWGRDEMLGFKYWGGFHGDYEAKLRDQGYDVHTAVVGPFSSNWDRACELYAQIKGGTVNYGPRHSAFHNHSVTGRTFPGLVPEWGSTVNGSTIKVHLVGHSMGGQTIRMLAQLLAHGSKGAPVEEDPESHPLFAGGKQEWVHSITTISTPNQGTLLADGLTVIGDKLQKAVAGIFGIAGLFGRGSAKLFDAKLDHWGVAPRSGNEGIEDYIKRVFQSKMFRPGFKDVCLHSLSTTGAAEENAWVQTLPGVYYHSYSTQDTFRLLSVELPRPWSMLTPL</sequence>
<reference evidence="8" key="2">
    <citation type="journal article" date="2023" name="Microbiol Resour">
        <title>Decontamination and Annotation of the Draft Genome Sequence of the Oomycete Lagenidium giganteum ARSEF 373.</title>
        <authorList>
            <person name="Morgan W.R."/>
            <person name="Tartar A."/>
        </authorList>
    </citation>
    <scope>NUCLEOTIDE SEQUENCE</scope>
    <source>
        <strain evidence="8">ARSEF 373</strain>
    </source>
</reference>
<reference evidence="8" key="1">
    <citation type="submission" date="2022-11" db="EMBL/GenBank/DDBJ databases">
        <authorList>
            <person name="Morgan W.R."/>
            <person name="Tartar A."/>
        </authorList>
    </citation>
    <scope>NUCLEOTIDE SEQUENCE</scope>
    <source>
        <strain evidence="8">ARSEF 373</strain>
    </source>
</reference>
<gene>
    <name evidence="8" type="ORF">N0F65_006167</name>
</gene>
<dbReference type="Proteomes" id="UP001146120">
    <property type="component" value="Unassembled WGS sequence"/>
</dbReference>
<evidence type="ECO:0000256" key="5">
    <source>
        <dbReference type="ARBA" id="ARBA00023098"/>
    </source>
</evidence>
<dbReference type="EMBL" id="DAKRPA010000033">
    <property type="protein sequence ID" value="DBA02292.1"/>
    <property type="molecule type" value="Genomic_DNA"/>
</dbReference>
<dbReference type="InterPro" id="IPR056304">
    <property type="entry name" value="Lip-like_C"/>
</dbReference>
<comment type="subcellular location">
    <subcellularLocation>
        <location evidence="1">Secreted</location>
    </subcellularLocation>
</comment>
<dbReference type="Gene3D" id="3.40.50.1820">
    <property type="entry name" value="alpha/beta hydrolase"/>
    <property type="match status" value="1"/>
</dbReference>
<evidence type="ECO:0000313" key="9">
    <source>
        <dbReference type="Proteomes" id="UP001146120"/>
    </source>
</evidence>
<comment type="caution">
    <text evidence="8">The sequence shown here is derived from an EMBL/GenBank/DDBJ whole genome shotgun (WGS) entry which is preliminary data.</text>
</comment>
<dbReference type="SUPFAM" id="SSF53474">
    <property type="entry name" value="alpha/beta-Hydrolases"/>
    <property type="match status" value="1"/>
</dbReference>
<dbReference type="PANTHER" id="PTHR34043:SF3">
    <property type="entry name" value="ALPHA_BETA-HYDROLASES SUPERFAMILY PROTEIN"/>
    <property type="match status" value="1"/>
</dbReference>
<protein>
    <recommendedName>
        <fullName evidence="7">Lipase-like C-terminal domain-containing protein</fullName>
    </recommendedName>
</protein>
<feature type="domain" description="Lipase-like C-terminal" evidence="7">
    <location>
        <begin position="24"/>
        <end position="298"/>
    </location>
</feature>
<name>A0AAV2ZA48_9STRA</name>
<evidence type="ECO:0000256" key="2">
    <source>
        <dbReference type="ARBA" id="ARBA00022525"/>
    </source>
</evidence>
<dbReference type="InterPro" id="IPR029058">
    <property type="entry name" value="AB_hydrolase_fold"/>
</dbReference>
<dbReference type="GO" id="GO:0005576">
    <property type="term" value="C:extracellular region"/>
    <property type="evidence" value="ECO:0007669"/>
    <property type="project" value="UniProtKB-SubCell"/>
</dbReference>
<dbReference type="GO" id="GO:0006629">
    <property type="term" value="P:lipid metabolic process"/>
    <property type="evidence" value="ECO:0007669"/>
    <property type="project" value="UniProtKB-KW"/>
</dbReference>
<evidence type="ECO:0000256" key="4">
    <source>
        <dbReference type="ARBA" id="ARBA00022801"/>
    </source>
</evidence>
<dbReference type="PANTHER" id="PTHR34043">
    <property type="entry name" value="ALPHA/BETA-HYDROLASES SUPERFAMILY PROTEIN"/>
    <property type="match status" value="1"/>
</dbReference>
<dbReference type="Pfam" id="PF24708">
    <property type="entry name" value="Lip_C"/>
    <property type="match status" value="1"/>
</dbReference>
<feature type="signal peptide" evidence="6">
    <location>
        <begin position="1"/>
        <end position="22"/>
    </location>
</feature>
<accession>A0AAV2ZA48</accession>
<keyword evidence="5" id="KW-0443">Lipid metabolism</keyword>
<keyword evidence="3 6" id="KW-0732">Signal</keyword>
<evidence type="ECO:0000259" key="7">
    <source>
        <dbReference type="Pfam" id="PF24708"/>
    </source>
</evidence>
<dbReference type="GO" id="GO:0016787">
    <property type="term" value="F:hydrolase activity"/>
    <property type="evidence" value="ECO:0007669"/>
    <property type="project" value="UniProtKB-KW"/>
</dbReference>
<evidence type="ECO:0000256" key="6">
    <source>
        <dbReference type="SAM" id="SignalP"/>
    </source>
</evidence>
<keyword evidence="4" id="KW-0378">Hydrolase</keyword>
<dbReference type="AlphaFoldDB" id="A0AAV2ZA48"/>
<evidence type="ECO:0000256" key="3">
    <source>
        <dbReference type="ARBA" id="ARBA00022729"/>
    </source>
</evidence>
<feature type="chain" id="PRO_5043517194" description="Lipase-like C-terminal domain-containing protein" evidence="6">
    <location>
        <begin position="23"/>
        <end position="313"/>
    </location>
</feature>
<evidence type="ECO:0000256" key="1">
    <source>
        <dbReference type="ARBA" id="ARBA00004613"/>
    </source>
</evidence>